<protein>
    <recommendedName>
        <fullName evidence="3">cysteine synthase</fullName>
        <ecNumber evidence="3">2.5.1.47</ecNumber>
    </recommendedName>
</protein>
<evidence type="ECO:0000256" key="4">
    <source>
        <dbReference type="ARBA" id="ARBA00022605"/>
    </source>
</evidence>
<dbReference type="GO" id="GO:0004124">
    <property type="term" value="F:cysteine synthase activity"/>
    <property type="evidence" value="ECO:0007669"/>
    <property type="project" value="UniProtKB-EC"/>
</dbReference>
<dbReference type="EC" id="2.5.1.47" evidence="3"/>
<comment type="similarity">
    <text evidence="2">Belongs to the cysteine synthase/cystathionine beta-synthase family.</text>
</comment>
<sequence>MHSSPPIAANTLQAIGHTPLVKLNNVVSPGSADVFVKLEYYNPTGSYKDRMALAMIEEAERSGALRPGMTVVECTGGSTGTSLAFVCAVKGYRFEVVTSDAFAKEKLQTMRAFGAHLVIMPSKGGKITPDLIPSMRERAREMAQRPDAYFTDQFNNADSKKGYKHIGDEILVQLNRPIDAFCGGVGTAGMIMGVSMALREAGQATNVVALEPASAPLLSKGQPGTHHVEGIGVGMVPPLLTPDFYNEVRPIEEADARQMARRLAREEGIFAGTSSGLNITAAVQLAQELGPGKTVVTVACDSGMKYLAGNLYDV</sequence>
<keyword evidence="7" id="KW-0198">Cysteine biosynthesis</keyword>
<reference evidence="10" key="1">
    <citation type="submission" date="2020-09" db="EMBL/GenBank/DDBJ databases">
        <authorList>
            <person name="Kim M.K."/>
        </authorList>
    </citation>
    <scope>NUCLEOTIDE SEQUENCE</scope>
    <source>
        <strain evidence="10">BT702</strain>
    </source>
</reference>
<dbReference type="SUPFAM" id="SSF53686">
    <property type="entry name" value="Tryptophan synthase beta subunit-like PLP-dependent enzymes"/>
    <property type="match status" value="1"/>
</dbReference>
<comment type="caution">
    <text evidence="10">The sequence shown here is derived from an EMBL/GenBank/DDBJ whole genome shotgun (WGS) entry which is preliminary data.</text>
</comment>
<dbReference type="RefSeq" id="WP_190887018.1">
    <property type="nucleotide sequence ID" value="NZ_JACWZY010000007.1"/>
</dbReference>
<dbReference type="PANTHER" id="PTHR10314">
    <property type="entry name" value="CYSTATHIONINE BETA-SYNTHASE"/>
    <property type="match status" value="1"/>
</dbReference>
<evidence type="ECO:0000256" key="3">
    <source>
        <dbReference type="ARBA" id="ARBA00012681"/>
    </source>
</evidence>
<gene>
    <name evidence="10" type="ORF">IC229_11000</name>
</gene>
<dbReference type="InterPro" id="IPR036052">
    <property type="entry name" value="TrpB-like_PALP_sf"/>
</dbReference>
<dbReference type="EMBL" id="JACWZY010000007">
    <property type="protein sequence ID" value="MBD2701165.1"/>
    <property type="molecule type" value="Genomic_DNA"/>
</dbReference>
<evidence type="ECO:0000313" key="11">
    <source>
        <dbReference type="Proteomes" id="UP000598820"/>
    </source>
</evidence>
<dbReference type="InterPro" id="IPR050214">
    <property type="entry name" value="Cys_Synth/Cystath_Beta-Synth"/>
</dbReference>
<feature type="domain" description="Tryptophan synthase beta chain-like PALP" evidence="9">
    <location>
        <begin position="13"/>
        <end position="301"/>
    </location>
</feature>
<dbReference type="Gene3D" id="3.40.50.1100">
    <property type="match status" value="2"/>
</dbReference>
<proteinExistence type="inferred from homology"/>
<evidence type="ECO:0000256" key="5">
    <source>
        <dbReference type="ARBA" id="ARBA00022679"/>
    </source>
</evidence>
<accession>A0A926Y2R0</accession>
<evidence type="ECO:0000256" key="7">
    <source>
        <dbReference type="ARBA" id="ARBA00023192"/>
    </source>
</evidence>
<dbReference type="AlphaFoldDB" id="A0A926Y2R0"/>
<dbReference type="Proteomes" id="UP000598820">
    <property type="component" value="Unassembled WGS sequence"/>
</dbReference>
<comment type="catalytic activity">
    <reaction evidence="8">
        <text>O-acetyl-L-serine + hydrogen sulfide = L-cysteine + acetate</text>
        <dbReference type="Rhea" id="RHEA:14829"/>
        <dbReference type="ChEBI" id="CHEBI:29919"/>
        <dbReference type="ChEBI" id="CHEBI:30089"/>
        <dbReference type="ChEBI" id="CHEBI:35235"/>
        <dbReference type="ChEBI" id="CHEBI:58340"/>
        <dbReference type="EC" id="2.5.1.47"/>
    </reaction>
</comment>
<evidence type="ECO:0000256" key="2">
    <source>
        <dbReference type="ARBA" id="ARBA00007103"/>
    </source>
</evidence>
<comment type="cofactor">
    <cofactor evidence="1">
        <name>pyridoxal 5'-phosphate</name>
        <dbReference type="ChEBI" id="CHEBI:597326"/>
    </cofactor>
</comment>
<evidence type="ECO:0000256" key="6">
    <source>
        <dbReference type="ARBA" id="ARBA00022898"/>
    </source>
</evidence>
<dbReference type="FunFam" id="3.40.50.1100:FF:000006">
    <property type="entry name" value="Cysteine synthase"/>
    <property type="match status" value="1"/>
</dbReference>
<keyword evidence="5" id="KW-0808">Transferase</keyword>
<keyword evidence="11" id="KW-1185">Reference proteome</keyword>
<evidence type="ECO:0000256" key="1">
    <source>
        <dbReference type="ARBA" id="ARBA00001933"/>
    </source>
</evidence>
<keyword evidence="4" id="KW-0028">Amino-acid biosynthesis</keyword>
<organism evidence="10 11">
    <name type="scientific">Spirosoma profusum</name>
    <dbReference type="NCBI Taxonomy" id="2771354"/>
    <lineage>
        <taxon>Bacteria</taxon>
        <taxon>Pseudomonadati</taxon>
        <taxon>Bacteroidota</taxon>
        <taxon>Cytophagia</taxon>
        <taxon>Cytophagales</taxon>
        <taxon>Cytophagaceae</taxon>
        <taxon>Spirosoma</taxon>
    </lineage>
</organism>
<dbReference type="Pfam" id="PF00291">
    <property type="entry name" value="PALP"/>
    <property type="match status" value="1"/>
</dbReference>
<keyword evidence="6" id="KW-0663">Pyridoxal phosphate</keyword>
<evidence type="ECO:0000259" key="9">
    <source>
        <dbReference type="Pfam" id="PF00291"/>
    </source>
</evidence>
<evidence type="ECO:0000313" key="10">
    <source>
        <dbReference type="EMBL" id="MBD2701165.1"/>
    </source>
</evidence>
<dbReference type="CDD" id="cd01561">
    <property type="entry name" value="CBS_like"/>
    <property type="match status" value="1"/>
</dbReference>
<name>A0A926Y2R0_9BACT</name>
<evidence type="ECO:0000256" key="8">
    <source>
        <dbReference type="ARBA" id="ARBA00047931"/>
    </source>
</evidence>
<dbReference type="InterPro" id="IPR001926">
    <property type="entry name" value="TrpB-like_PALP"/>
</dbReference>